<proteinExistence type="predicted"/>
<dbReference type="PANTHER" id="PTHR11010">
    <property type="entry name" value="PROTEASE S28 PRO-X CARBOXYPEPTIDASE-RELATED"/>
    <property type="match status" value="1"/>
</dbReference>
<sequence length="442" mass="50835">MKIQGGYAQCVYRPVSSNYNMTTLRTTIMALFICLNLIAQPSITERISKIDNIAIAEISTKDGFSKCFEIMFRQPVNHSDTSEGFFYQKMYLSHKSIDKPMVLNVNGYVSSSNRISDWTHSLDANQIYVEHRYFGESKPKKMNYEHLNMLNSVSDLHCIKMAFSQIYQNGWVSVGVSKGGLTALSYKYFYPDDIDATIALSTSVKTSECDSSFFNFIDSLNSNQGCKDELDSFQRLLLKEKDNIIPYLNDYLIQRGKSFDHLGLTTIYEIAVLEIPFSIWQNGKGCQTIDFSVYDPKSLFNEMRKSLNGWFMTDEVFTRINSYHIQALTELGYYCYPVTRFSNLLESDFEKLTPVHPIEGVKISYSNELMTQIKKWAITKGNRVIYISGGNDPYSKYRIVPLEGVNAKSFLLEGKNHNEVYNYYIDSATYDEIKSLIINWIE</sequence>
<dbReference type="Gene3D" id="3.40.50.1820">
    <property type="entry name" value="alpha/beta hydrolase"/>
    <property type="match status" value="1"/>
</dbReference>
<name>A0A2U2X5C1_9FLAO</name>
<comment type="caution">
    <text evidence="5">The sequence shown here is derived from an EMBL/GenBank/DDBJ whole genome shotgun (WGS) entry which is preliminary data.</text>
</comment>
<keyword evidence="1" id="KW-0645">Protease</keyword>
<keyword evidence="4" id="KW-0472">Membrane</keyword>
<protein>
    <recommendedName>
        <fullName evidence="7">Peptidase</fullName>
    </recommendedName>
</protein>
<dbReference type="Pfam" id="PF05576">
    <property type="entry name" value="Peptidase_S37"/>
    <property type="match status" value="1"/>
</dbReference>
<dbReference type="EMBL" id="QFRJ01000013">
    <property type="protein sequence ID" value="PWH82973.1"/>
    <property type="molecule type" value="Genomic_DNA"/>
</dbReference>
<keyword evidence="6" id="KW-1185">Reference proteome</keyword>
<gene>
    <name evidence="5" type="ORF">DIT68_13845</name>
</gene>
<reference evidence="5 6" key="1">
    <citation type="submission" date="2018-05" db="EMBL/GenBank/DDBJ databases">
        <title>Brumimicrobium oceani sp. nov., isolated from coastal sediment.</title>
        <authorList>
            <person name="Kou Y."/>
        </authorList>
    </citation>
    <scope>NUCLEOTIDE SEQUENCE [LARGE SCALE GENOMIC DNA]</scope>
    <source>
        <strain evidence="5 6">C305</strain>
    </source>
</reference>
<keyword evidence="2" id="KW-0732">Signal</keyword>
<dbReference type="GO" id="GO:0006508">
    <property type="term" value="P:proteolysis"/>
    <property type="evidence" value="ECO:0007669"/>
    <property type="project" value="UniProtKB-KW"/>
</dbReference>
<evidence type="ECO:0000256" key="1">
    <source>
        <dbReference type="ARBA" id="ARBA00022670"/>
    </source>
</evidence>
<reference evidence="5 6" key="2">
    <citation type="submission" date="2018-05" db="EMBL/GenBank/DDBJ databases">
        <authorList>
            <person name="Lanie J.A."/>
            <person name="Ng W.-L."/>
            <person name="Kazmierczak K.M."/>
            <person name="Andrzejewski T.M."/>
            <person name="Davidsen T.M."/>
            <person name="Wayne K.J."/>
            <person name="Tettelin H."/>
            <person name="Glass J.I."/>
            <person name="Rusch D."/>
            <person name="Podicherti R."/>
            <person name="Tsui H.-C.T."/>
            <person name="Winkler M.E."/>
        </authorList>
    </citation>
    <scope>NUCLEOTIDE SEQUENCE [LARGE SCALE GENOMIC DNA]</scope>
    <source>
        <strain evidence="5 6">C305</strain>
    </source>
</reference>
<organism evidence="5 6">
    <name type="scientific">Brumimicrobium oceani</name>
    <dbReference type="NCBI Taxonomy" id="2100725"/>
    <lineage>
        <taxon>Bacteria</taxon>
        <taxon>Pseudomonadati</taxon>
        <taxon>Bacteroidota</taxon>
        <taxon>Flavobacteriia</taxon>
        <taxon>Flavobacteriales</taxon>
        <taxon>Crocinitomicaceae</taxon>
        <taxon>Brumimicrobium</taxon>
    </lineage>
</organism>
<evidence type="ECO:0000256" key="3">
    <source>
        <dbReference type="ARBA" id="ARBA00022801"/>
    </source>
</evidence>
<dbReference type="InterPro" id="IPR008761">
    <property type="entry name" value="Peptidase_S37"/>
</dbReference>
<evidence type="ECO:0000256" key="2">
    <source>
        <dbReference type="ARBA" id="ARBA00022729"/>
    </source>
</evidence>
<accession>A0A2U2X5C1</accession>
<keyword evidence="3" id="KW-0378">Hydrolase</keyword>
<dbReference type="InterPro" id="IPR029058">
    <property type="entry name" value="AB_hydrolase_fold"/>
</dbReference>
<dbReference type="AlphaFoldDB" id="A0A2U2X5C1"/>
<keyword evidence="4" id="KW-1133">Transmembrane helix</keyword>
<dbReference type="GO" id="GO:0008239">
    <property type="term" value="F:dipeptidyl-peptidase activity"/>
    <property type="evidence" value="ECO:0007669"/>
    <property type="project" value="TreeGrafter"/>
</dbReference>
<dbReference type="Proteomes" id="UP000245370">
    <property type="component" value="Unassembled WGS sequence"/>
</dbReference>
<dbReference type="PANTHER" id="PTHR11010:SF38">
    <property type="entry name" value="LYSOSOMAL PRO-X CARBOXYPEPTIDASE"/>
    <property type="match status" value="1"/>
</dbReference>
<evidence type="ECO:0000256" key="4">
    <source>
        <dbReference type="SAM" id="Phobius"/>
    </source>
</evidence>
<evidence type="ECO:0000313" key="5">
    <source>
        <dbReference type="EMBL" id="PWH82973.1"/>
    </source>
</evidence>
<dbReference type="ESTHER" id="9flao-a0a2u2x5c1">
    <property type="family name" value="Peptidase_S37"/>
</dbReference>
<dbReference type="SUPFAM" id="SSF53474">
    <property type="entry name" value="alpha/beta-Hydrolases"/>
    <property type="match status" value="1"/>
</dbReference>
<evidence type="ECO:0000313" key="6">
    <source>
        <dbReference type="Proteomes" id="UP000245370"/>
    </source>
</evidence>
<feature type="transmembrane region" description="Helical" evidence="4">
    <location>
        <begin position="22"/>
        <end position="39"/>
    </location>
</feature>
<evidence type="ECO:0008006" key="7">
    <source>
        <dbReference type="Google" id="ProtNLM"/>
    </source>
</evidence>
<keyword evidence="4" id="KW-0812">Transmembrane</keyword>